<feature type="repeat" description="WD" evidence="5">
    <location>
        <begin position="513"/>
        <end position="560"/>
    </location>
</feature>
<sequence>MQQRRDEILAKKAKLAELKRQRELRASQASAGRQSMGSPGELISPTPGRADSRREIESLINSLVGESRPGSTTTGGAASPAPRGSRPNSVLSAGEISNETSEFAAPPSGHSAPSAPPAPPIQLSTVALTTVYECPPSPVKEVFSYSKGVQTTDGWTSPTRPRAQSLQSEQDDVSGSVTSPSKKLSRRERDREEELRQKIRDEVEEELRATRERLADGAEAEQPSATNYPIRDLTSEELEAVTRSDEFVDFLEQSTKVIERAIDQETYDILTDYSLQGKDLDEDDDETGNTGGRGQTRIKEVAQFFDERWSKKRMISSIDFSPKFSELLLASYTKNPTAPHEPDGLVQVWNTHMHDRPEYVFTAQSDILTAKFSPYHPNLIIGGSYSGQVLLWDTRAKAAPVQKTPLTGFGHAHPIYSVDIVGTQNANNIISCSTDGVVCGWSMDVFAQPQELLELKNPAQAKVAVEDVSPTCLSFPQTDPTFFLVGSEEGTIFPCHRYDRAGAKAGVDKKICYKGHTAPVMSVDFHPSRGPVDLGDLVLSSSLDWSVKLWKVRAPAATSTIGSGDGHIKPLIDFVREDVVYDARWSPVKPSVFALVDGAGWLELWDISKETEEPISRITPSQRQDGRTMLSKSLNKLAWEPNEGKRIATGGIDGSLTVFEVASGLGGKEGLKNEEWTNVKKLVNRVEAVGVNGAVVV</sequence>
<dbReference type="OrthoDB" id="366230at2759"/>
<dbReference type="InterPro" id="IPR036322">
    <property type="entry name" value="WD40_repeat_dom_sf"/>
</dbReference>
<feature type="region of interest" description="Disordered" evidence="6">
    <location>
        <begin position="212"/>
        <end position="233"/>
    </location>
</feature>
<accession>A0A168L230</accession>
<evidence type="ECO:0000313" key="8">
    <source>
        <dbReference type="Proteomes" id="UP000076881"/>
    </source>
</evidence>
<proteinExistence type="predicted"/>
<evidence type="ECO:0000256" key="1">
    <source>
        <dbReference type="ARBA" id="ARBA00004496"/>
    </source>
</evidence>
<reference evidence="7 8" key="1">
    <citation type="journal article" date="2016" name="Genome Biol. Evol.">
        <title>Divergent and convergent evolution of fungal pathogenicity.</title>
        <authorList>
            <person name="Shang Y."/>
            <person name="Xiao G."/>
            <person name="Zheng P."/>
            <person name="Cen K."/>
            <person name="Zhan S."/>
            <person name="Wang C."/>
        </authorList>
    </citation>
    <scope>NUCLEOTIDE SEQUENCE [LARGE SCALE GENOMIC DNA]</scope>
    <source>
        <strain evidence="7 8">RCEF 1005</strain>
    </source>
</reference>
<comment type="subcellular location">
    <subcellularLocation>
        <location evidence="1">Cytoplasm</location>
    </subcellularLocation>
</comment>
<dbReference type="GO" id="GO:0045504">
    <property type="term" value="F:dynein heavy chain binding"/>
    <property type="evidence" value="ECO:0007669"/>
    <property type="project" value="TreeGrafter"/>
</dbReference>
<protein>
    <submittedName>
        <fullName evidence="7">Cytoplasmic dynein 1 intermediate chain 2</fullName>
    </submittedName>
</protein>
<dbReference type="SMART" id="SM00320">
    <property type="entry name" value="WD40"/>
    <property type="match status" value="5"/>
</dbReference>
<dbReference type="Gene3D" id="2.130.10.10">
    <property type="entry name" value="YVTN repeat-like/Quinoprotein amine dehydrogenase"/>
    <property type="match status" value="2"/>
</dbReference>
<feature type="compositionally biased region" description="Polar residues" evidence="6">
    <location>
        <begin position="147"/>
        <end position="182"/>
    </location>
</feature>
<dbReference type="EMBL" id="AZHF01000001">
    <property type="protein sequence ID" value="OAA82607.1"/>
    <property type="molecule type" value="Genomic_DNA"/>
</dbReference>
<feature type="compositionally biased region" description="Low complexity" evidence="6">
    <location>
        <begin position="104"/>
        <end position="113"/>
    </location>
</feature>
<dbReference type="STRING" id="1081108.A0A168L230"/>
<keyword evidence="3 5" id="KW-0853">WD repeat</keyword>
<feature type="compositionally biased region" description="Basic and acidic residues" evidence="6">
    <location>
        <begin position="187"/>
        <end position="197"/>
    </location>
</feature>
<evidence type="ECO:0000256" key="4">
    <source>
        <dbReference type="ARBA" id="ARBA00022737"/>
    </source>
</evidence>
<dbReference type="InterPro" id="IPR015943">
    <property type="entry name" value="WD40/YVTN_repeat-like_dom_sf"/>
</dbReference>
<feature type="compositionally biased region" description="Polar residues" evidence="6">
    <location>
        <begin position="86"/>
        <end position="101"/>
    </location>
</feature>
<dbReference type="Pfam" id="PF00400">
    <property type="entry name" value="WD40"/>
    <property type="match status" value="2"/>
</dbReference>
<evidence type="ECO:0000313" key="7">
    <source>
        <dbReference type="EMBL" id="OAA82607.1"/>
    </source>
</evidence>
<keyword evidence="4" id="KW-0677">Repeat</keyword>
<name>A0A168L230_CORDF</name>
<gene>
    <name evidence="7" type="ORF">LEL_02152</name>
</gene>
<dbReference type="InterPro" id="IPR001680">
    <property type="entry name" value="WD40_rpt"/>
</dbReference>
<keyword evidence="8" id="KW-1185">Reference proteome</keyword>
<evidence type="ECO:0000256" key="6">
    <source>
        <dbReference type="SAM" id="MobiDB-lite"/>
    </source>
</evidence>
<evidence type="ECO:0000256" key="3">
    <source>
        <dbReference type="ARBA" id="ARBA00022574"/>
    </source>
</evidence>
<keyword evidence="2" id="KW-0963">Cytoplasm</keyword>
<dbReference type="Proteomes" id="UP000076881">
    <property type="component" value="Unassembled WGS sequence"/>
</dbReference>
<dbReference type="GO" id="GO:0045503">
    <property type="term" value="F:dynein light chain binding"/>
    <property type="evidence" value="ECO:0007669"/>
    <property type="project" value="TreeGrafter"/>
</dbReference>
<dbReference type="GO" id="GO:0010970">
    <property type="term" value="P:transport along microtubule"/>
    <property type="evidence" value="ECO:0007669"/>
    <property type="project" value="TreeGrafter"/>
</dbReference>
<dbReference type="PROSITE" id="PS50082">
    <property type="entry name" value="WD_REPEATS_2"/>
    <property type="match status" value="1"/>
</dbReference>
<organism evidence="7 8">
    <name type="scientific">Akanthomyces lecanii RCEF 1005</name>
    <dbReference type="NCBI Taxonomy" id="1081108"/>
    <lineage>
        <taxon>Eukaryota</taxon>
        <taxon>Fungi</taxon>
        <taxon>Dikarya</taxon>
        <taxon>Ascomycota</taxon>
        <taxon>Pezizomycotina</taxon>
        <taxon>Sordariomycetes</taxon>
        <taxon>Hypocreomycetidae</taxon>
        <taxon>Hypocreales</taxon>
        <taxon>Cordycipitaceae</taxon>
        <taxon>Akanthomyces</taxon>
        <taxon>Cordyceps confragosa</taxon>
    </lineage>
</organism>
<evidence type="ECO:0000256" key="2">
    <source>
        <dbReference type="ARBA" id="ARBA00022490"/>
    </source>
</evidence>
<dbReference type="InterPro" id="IPR050687">
    <property type="entry name" value="Dynein_IC"/>
</dbReference>
<feature type="region of interest" description="Disordered" evidence="6">
    <location>
        <begin position="137"/>
        <end position="197"/>
    </location>
</feature>
<dbReference type="FunFam" id="2.130.10.10:FF:000414">
    <property type="entry name" value="Cytoplasmic dynein intermediate chain"/>
    <property type="match status" value="1"/>
</dbReference>
<dbReference type="PROSITE" id="PS50294">
    <property type="entry name" value="WD_REPEATS_REGION"/>
    <property type="match status" value="1"/>
</dbReference>
<evidence type="ECO:0000256" key="5">
    <source>
        <dbReference type="PROSITE-ProRule" id="PRU00221"/>
    </source>
</evidence>
<dbReference type="PANTHER" id="PTHR12442:SF22">
    <property type="entry name" value="CYTOPLASMIC DYNEIN 1 INTERMEDIATE CHAIN-RELATED"/>
    <property type="match status" value="1"/>
</dbReference>
<dbReference type="GO" id="GO:0005737">
    <property type="term" value="C:cytoplasm"/>
    <property type="evidence" value="ECO:0007669"/>
    <property type="project" value="UniProtKB-SubCell"/>
</dbReference>
<dbReference type="SUPFAM" id="SSF50978">
    <property type="entry name" value="WD40 repeat-like"/>
    <property type="match status" value="1"/>
</dbReference>
<dbReference type="GO" id="GO:0005868">
    <property type="term" value="C:cytoplasmic dynein complex"/>
    <property type="evidence" value="ECO:0007669"/>
    <property type="project" value="TreeGrafter"/>
</dbReference>
<feature type="region of interest" description="Disordered" evidence="6">
    <location>
        <begin position="19"/>
        <end position="121"/>
    </location>
</feature>
<dbReference type="PANTHER" id="PTHR12442">
    <property type="entry name" value="DYNEIN INTERMEDIATE CHAIN"/>
    <property type="match status" value="1"/>
</dbReference>
<dbReference type="AlphaFoldDB" id="A0A168L230"/>
<feature type="compositionally biased region" description="Polar residues" evidence="6">
    <location>
        <begin position="27"/>
        <end position="37"/>
    </location>
</feature>
<comment type="caution">
    <text evidence="7">The sequence shown here is derived from an EMBL/GenBank/DDBJ whole genome shotgun (WGS) entry which is preliminary data.</text>
</comment>